<dbReference type="InterPro" id="IPR029058">
    <property type="entry name" value="AB_hydrolase_fold"/>
</dbReference>
<feature type="signal peptide" evidence="3">
    <location>
        <begin position="1"/>
        <end position="26"/>
    </location>
</feature>
<keyword evidence="1 3" id="KW-0732">Signal</keyword>
<dbReference type="NCBIfam" id="TIGR01840">
    <property type="entry name" value="esterase_phb"/>
    <property type="match status" value="1"/>
</dbReference>
<name>A0A8J3PLP7_9ACTN</name>
<organism evidence="4 5">
    <name type="scientific">Planosporangium flavigriseum</name>
    <dbReference type="NCBI Taxonomy" id="373681"/>
    <lineage>
        <taxon>Bacteria</taxon>
        <taxon>Bacillati</taxon>
        <taxon>Actinomycetota</taxon>
        <taxon>Actinomycetes</taxon>
        <taxon>Micromonosporales</taxon>
        <taxon>Micromonosporaceae</taxon>
        <taxon>Planosporangium</taxon>
    </lineage>
</organism>
<gene>
    <name evidence="4" type="ORF">Pfl04_18780</name>
</gene>
<dbReference type="PANTHER" id="PTHR43037">
    <property type="entry name" value="UNNAMED PRODUCT-RELATED"/>
    <property type="match status" value="1"/>
</dbReference>
<accession>A0A8J3PLP7</accession>
<protein>
    <submittedName>
        <fullName evidence="4">Esterase</fullName>
    </submittedName>
</protein>
<dbReference type="GO" id="GO:0016787">
    <property type="term" value="F:hydrolase activity"/>
    <property type="evidence" value="ECO:0007669"/>
    <property type="project" value="UniProtKB-KW"/>
</dbReference>
<dbReference type="Proteomes" id="UP000653674">
    <property type="component" value="Unassembled WGS sequence"/>
</dbReference>
<dbReference type="InterPro" id="IPR050955">
    <property type="entry name" value="Plant_Biomass_Hydrol_Est"/>
</dbReference>
<dbReference type="InterPro" id="IPR010126">
    <property type="entry name" value="Esterase_phb"/>
</dbReference>
<comment type="caution">
    <text evidence="4">The sequence shown here is derived from an EMBL/GenBank/DDBJ whole genome shotgun (WGS) entry which is preliminary data.</text>
</comment>
<dbReference type="RefSeq" id="WP_308442038.1">
    <property type="nucleotide sequence ID" value="NZ_BAAAQJ010000012.1"/>
</dbReference>
<dbReference type="EMBL" id="BONU01000009">
    <property type="protein sequence ID" value="GIG73474.1"/>
    <property type="molecule type" value="Genomic_DNA"/>
</dbReference>
<dbReference type="Gene3D" id="3.40.50.1820">
    <property type="entry name" value="alpha/beta hydrolase"/>
    <property type="match status" value="1"/>
</dbReference>
<evidence type="ECO:0000313" key="4">
    <source>
        <dbReference type="EMBL" id="GIG73474.1"/>
    </source>
</evidence>
<keyword evidence="5" id="KW-1185">Reference proteome</keyword>
<feature type="chain" id="PRO_5035205950" evidence="3">
    <location>
        <begin position="27"/>
        <end position="326"/>
    </location>
</feature>
<evidence type="ECO:0000256" key="3">
    <source>
        <dbReference type="SAM" id="SignalP"/>
    </source>
</evidence>
<reference evidence="4" key="1">
    <citation type="submission" date="2021-01" db="EMBL/GenBank/DDBJ databases">
        <title>Whole genome shotgun sequence of Planosporangium flavigriseum NBRC 105377.</title>
        <authorList>
            <person name="Komaki H."/>
            <person name="Tamura T."/>
        </authorList>
    </citation>
    <scope>NUCLEOTIDE SEQUENCE</scope>
    <source>
        <strain evidence="4">NBRC 105377</strain>
    </source>
</reference>
<proteinExistence type="predicted"/>
<evidence type="ECO:0000256" key="2">
    <source>
        <dbReference type="ARBA" id="ARBA00022801"/>
    </source>
</evidence>
<dbReference type="GO" id="GO:0005576">
    <property type="term" value="C:extracellular region"/>
    <property type="evidence" value="ECO:0007669"/>
    <property type="project" value="InterPro"/>
</dbReference>
<sequence length="326" mass="34757">MAAVIRSVRRSSAALVLIASSVLAQADAGVASTPTGPLPPPTAALAQVTDFGRNPTGLQMHLYVPKRVQRHPAVVVALHYCTGSGPAMFAGTSYASLADRYGFVVVYPSAPRAGHCFDVSSPAALTHDGTSDPVGIVSMVRYVERRHHADPRRVFATGISSGAMMTNVLLGDYPDVFRAGSAMSGVPFGCFATTDGSGWNSACANGKITRTPEAWGDLVRAAYPGYRGPRPAMQLWHGTADDILYYPNFGEEVKQWTNVLRTGLRPTRTDHPRPTWTHTVYTDRSGRVAVDAYSVAGGTHNVAFDEPGLARIAVEFFGLTGHRGQG</sequence>
<evidence type="ECO:0000256" key="1">
    <source>
        <dbReference type="ARBA" id="ARBA00022729"/>
    </source>
</evidence>
<dbReference type="PANTHER" id="PTHR43037:SF5">
    <property type="entry name" value="FERULOYL ESTERASE"/>
    <property type="match status" value="1"/>
</dbReference>
<dbReference type="AlphaFoldDB" id="A0A8J3PLP7"/>
<dbReference type="SUPFAM" id="SSF53474">
    <property type="entry name" value="alpha/beta-Hydrolases"/>
    <property type="match status" value="2"/>
</dbReference>
<dbReference type="Pfam" id="PF10503">
    <property type="entry name" value="Esterase_PHB"/>
    <property type="match status" value="1"/>
</dbReference>
<evidence type="ECO:0000313" key="5">
    <source>
        <dbReference type="Proteomes" id="UP000653674"/>
    </source>
</evidence>
<keyword evidence="2" id="KW-0378">Hydrolase</keyword>